<feature type="non-terminal residue" evidence="1">
    <location>
        <position position="1"/>
    </location>
</feature>
<name>A0A7D9K1T5_PARCT</name>
<accession>A0A7D9K1T5</accession>
<organism evidence="1 2">
    <name type="scientific">Paramuricea clavata</name>
    <name type="common">Red gorgonian</name>
    <name type="synonym">Violescent sea-whip</name>
    <dbReference type="NCBI Taxonomy" id="317549"/>
    <lineage>
        <taxon>Eukaryota</taxon>
        <taxon>Metazoa</taxon>
        <taxon>Cnidaria</taxon>
        <taxon>Anthozoa</taxon>
        <taxon>Octocorallia</taxon>
        <taxon>Malacalcyonacea</taxon>
        <taxon>Plexauridae</taxon>
        <taxon>Paramuricea</taxon>
    </lineage>
</organism>
<sequence>MTPSKQLTSAILQEAPIFLAMGEQEENVIKMFDVKSFDYHSSESLCEQSNNEFISFAKQRSQSDTERFGKIAKDVSEKRFGKFKETHEDQNERDRVNQERFIY</sequence>
<reference evidence="1" key="1">
    <citation type="submission" date="2020-04" db="EMBL/GenBank/DDBJ databases">
        <authorList>
            <person name="Alioto T."/>
            <person name="Alioto T."/>
            <person name="Gomez Garrido J."/>
        </authorList>
    </citation>
    <scope>NUCLEOTIDE SEQUENCE</scope>
    <source>
        <strain evidence="1">A484AB</strain>
    </source>
</reference>
<gene>
    <name evidence="1" type="ORF">PACLA_8A077668</name>
</gene>
<dbReference type="AlphaFoldDB" id="A0A7D9K1T5"/>
<evidence type="ECO:0000313" key="1">
    <source>
        <dbReference type="EMBL" id="CAB4039201.1"/>
    </source>
</evidence>
<evidence type="ECO:0000313" key="2">
    <source>
        <dbReference type="Proteomes" id="UP001152795"/>
    </source>
</evidence>
<dbReference type="Proteomes" id="UP001152795">
    <property type="component" value="Unassembled WGS sequence"/>
</dbReference>
<keyword evidence="2" id="KW-1185">Reference proteome</keyword>
<proteinExistence type="predicted"/>
<protein>
    <submittedName>
        <fullName evidence="1">Uncharacterized protein</fullName>
    </submittedName>
</protein>
<comment type="caution">
    <text evidence="1">The sequence shown here is derived from an EMBL/GenBank/DDBJ whole genome shotgun (WGS) entry which is preliminary data.</text>
</comment>
<dbReference type="EMBL" id="CACRXK020025065">
    <property type="protein sequence ID" value="CAB4039201.1"/>
    <property type="molecule type" value="Genomic_DNA"/>
</dbReference>